<dbReference type="Proteomes" id="UP000005239">
    <property type="component" value="Unassembled WGS sequence"/>
</dbReference>
<name>A0A2A6BEG0_PRIPA</name>
<accession>A0A2A6BEG0</accession>
<evidence type="ECO:0000313" key="1">
    <source>
        <dbReference type="EnsemblMetazoa" id="PPA00137.1"/>
    </source>
</evidence>
<sequence length="299" mass="34098">MATPSAPPAYTEIDLHSPDPDPQPSEPPKSEQHGQIHTTHPFTEIQFHAPTVVPINSVQRRRPRINCLEFLIFLAVAILLGCFLMFMIGFFIRDKPATEYKHWTYEKKSDILQMSSRCEPPPAYDKIYEVEPSSVEPLNPPRYPAFLHSQRNTIRQTDRAPLILSEIQTPPLDTISSTTPKKEPLEYEKLAKAYIIFLTAICWTGILFGFTMAWCHTGTWLLVCGCCLITLFILVIVPFSIGGFYFAITYYLRRNEALFQHKNLVAIATIFLIFGLIPTTIHAIGTVVYVRKQIIRLES</sequence>
<accession>A0A8R1Y707</accession>
<dbReference type="AlphaFoldDB" id="A0A2A6BEG0"/>
<proteinExistence type="predicted"/>
<dbReference type="EnsemblMetazoa" id="PPA00137.1">
    <property type="protein sequence ID" value="PPA00137.1"/>
    <property type="gene ID" value="WBGene00089691"/>
</dbReference>
<keyword evidence="2" id="KW-1185">Reference proteome</keyword>
<gene>
    <name evidence="1" type="primary">WBGene00089691</name>
</gene>
<evidence type="ECO:0000313" key="2">
    <source>
        <dbReference type="Proteomes" id="UP000005239"/>
    </source>
</evidence>
<reference evidence="1" key="2">
    <citation type="submission" date="2022-06" db="UniProtKB">
        <authorList>
            <consortium name="EnsemblMetazoa"/>
        </authorList>
    </citation>
    <scope>IDENTIFICATION</scope>
    <source>
        <strain evidence="1">PS312</strain>
    </source>
</reference>
<protein>
    <submittedName>
        <fullName evidence="1">Uncharacterized protein</fullName>
    </submittedName>
</protein>
<organism evidence="1 2">
    <name type="scientific">Pristionchus pacificus</name>
    <name type="common">Parasitic nematode worm</name>
    <dbReference type="NCBI Taxonomy" id="54126"/>
    <lineage>
        <taxon>Eukaryota</taxon>
        <taxon>Metazoa</taxon>
        <taxon>Ecdysozoa</taxon>
        <taxon>Nematoda</taxon>
        <taxon>Chromadorea</taxon>
        <taxon>Rhabditida</taxon>
        <taxon>Rhabditina</taxon>
        <taxon>Diplogasteromorpha</taxon>
        <taxon>Diplogasteroidea</taxon>
        <taxon>Neodiplogasteridae</taxon>
        <taxon>Pristionchus</taxon>
    </lineage>
</organism>
<reference evidence="2" key="1">
    <citation type="journal article" date="2008" name="Nat. Genet.">
        <title>The Pristionchus pacificus genome provides a unique perspective on nematode lifestyle and parasitism.</title>
        <authorList>
            <person name="Dieterich C."/>
            <person name="Clifton S.W."/>
            <person name="Schuster L.N."/>
            <person name="Chinwalla A."/>
            <person name="Delehaunty K."/>
            <person name="Dinkelacker I."/>
            <person name="Fulton L."/>
            <person name="Fulton R."/>
            <person name="Godfrey J."/>
            <person name="Minx P."/>
            <person name="Mitreva M."/>
            <person name="Roeseler W."/>
            <person name="Tian H."/>
            <person name="Witte H."/>
            <person name="Yang S.P."/>
            <person name="Wilson R.K."/>
            <person name="Sommer R.J."/>
        </authorList>
    </citation>
    <scope>NUCLEOTIDE SEQUENCE [LARGE SCALE GENOMIC DNA]</scope>
    <source>
        <strain evidence="2">PS312</strain>
    </source>
</reference>